<reference evidence="3" key="2">
    <citation type="submission" date="2020-09" db="EMBL/GenBank/DDBJ databases">
        <authorList>
            <person name="Sun Q."/>
            <person name="Zhou Y."/>
        </authorList>
    </citation>
    <scope>NUCLEOTIDE SEQUENCE</scope>
    <source>
        <strain evidence="3">CGMCC 4.7201</strain>
    </source>
</reference>
<comment type="caution">
    <text evidence="3">The sequence shown here is derived from an EMBL/GenBank/DDBJ whole genome shotgun (WGS) entry which is preliminary data.</text>
</comment>
<proteinExistence type="predicted"/>
<keyword evidence="1" id="KW-0723">Serine/threonine-protein kinase</keyword>
<evidence type="ECO:0000313" key="4">
    <source>
        <dbReference type="Proteomes" id="UP000641932"/>
    </source>
</evidence>
<accession>A0A917ZFE2</accession>
<dbReference type="RefSeq" id="WP_189129665.1">
    <property type="nucleotide sequence ID" value="NZ_BMMS01000001.1"/>
</dbReference>
<dbReference type="Gene3D" id="3.30.565.10">
    <property type="entry name" value="Histidine kinase-like ATPase, C-terminal domain"/>
    <property type="match status" value="1"/>
</dbReference>
<gene>
    <name evidence="3" type="ORF">GCM10012280_04020</name>
</gene>
<evidence type="ECO:0000313" key="3">
    <source>
        <dbReference type="EMBL" id="GGO80934.1"/>
    </source>
</evidence>
<evidence type="ECO:0000256" key="1">
    <source>
        <dbReference type="ARBA" id="ARBA00022527"/>
    </source>
</evidence>
<name>A0A917ZFE2_9ACTN</name>
<dbReference type="EMBL" id="BMMS01000001">
    <property type="protein sequence ID" value="GGO80934.1"/>
    <property type="molecule type" value="Genomic_DNA"/>
</dbReference>
<dbReference type="InterPro" id="IPR050267">
    <property type="entry name" value="Anti-sigma-factor_SerPK"/>
</dbReference>
<dbReference type="Proteomes" id="UP000641932">
    <property type="component" value="Unassembled WGS sequence"/>
</dbReference>
<keyword evidence="1" id="KW-0418">Kinase</keyword>
<feature type="domain" description="Histidine kinase/HSP90-like ATPase" evidence="2">
    <location>
        <begin position="18"/>
        <end position="134"/>
    </location>
</feature>
<keyword evidence="4" id="KW-1185">Reference proteome</keyword>
<dbReference type="GO" id="GO:0004674">
    <property type="term" value="F:protein serine/threonine kinase activity"/>
    <property type="evidence" value="ECO:0007669"/>
    <property type="project" value="UniProtKB-KW"/>
</dbReference>
<dbReference type="AlphaFoldDB" id="A0A917ZFE2"/>
<dbReference type="SUPFAM" id="SSF55874">
    <property type="entry name" value="ATPase domain of HSP90 chaperone/DNA topoisomerase II/histidine kinase"/>
    <property type="match status" value="1"/>
</dbReference>
<dbReference type="InterPro" id="IPR003594">
    <property type="entry name" value="HATPase_dom"/>
</dbReference>
<keyword evidence="1" id="KW-0808">Transferase</keyword>
<organism evidence="3 4">
    <name type="scientific">Wenjunlia tyrosinilytica</name>
    <dbReference type="NCBI Taxonomy" id="1544741"/>
    <lineage>
        <taxon>Bacteria</taxon>
        <taxon>Bacillati</taxon>
        <taxon>Actinomycetota</taxon>
        <taxon>Actinomycetes</taxon>
        <taxon>Kitasatosporales</taxon>
        <taxon>Streptomycetaceae</taxon>
        <taxon>Wenjunlia</taxon>
    </lineage>
</organism>
<dbReference type="PANTHER" id="PTHR35526:SF3">
    <property type="entry name" value="ANTI-SIGMA-F FACTOR RSBW"/>
    <property type="match status" value="1"/>
</dbReference>
<dbReference type="PANTHER" id="PTHR35526">
    <property type="entry name" value="ANTI-SIGMA-F FACTOR RSBW-RELATED"/>
    <property type="match status" value="1"/>
</dbReference>
<evidence type="ECO:0000259" key="2">
    <source>
        <dbReference type="Pfam" id="PF13581"/>
    </source>
</evidence>
<dbReference type="CDD" id="cd16936">
    <property type="entry name" value="HATPase_RsbW-like"/>
    <property type="match status" value="1"/>
</dbReference>
<sequence>MSPQITPAGDWARSWTYPSAASSVPRCRHAVLDHLRAHGILADTADRAALLVTELAGNAVEHADSRPRGAFTVVVVRRGRWLRIEVRDVGRPLTAQPRHHPPELTATGGRGLFLVQTLSGSWGVRPTAAGKVVWCQLAC</sequence>
<dbReference type="Pfam" id="PF13581">
    <property type="entry name" value="HATPase_c_2"/>
    <property type="match status" value="1"/>
</dbReference>
<reference evidence="3" key="1">
    <citation type="journal article" date="2014" name="Int. J. Syst. Evol. Microbiol.">
        <title>Complete genome sequence of Corynebacterium casei LMG S-19264T (=DSM 44701T), isolated from a smear-ripened cheese.</title>
        <authorList>
            <consortium name="US DOE Joint Genome Institute (JGI-PGF)"/>
            <person name="Walter F."/>
            <person name="Albersmeier A."/>
            <person name="Kalinowski J."/>
            <person name="Ruckert C."/>
        </authorList>
    </citation>
    <scope>NUCLEOTIDE SEQUENCE</scope>
    <source>
        <strain evidence="3">CGMCC 4.7201</strain>
    </source>
</reference>
<dbReference type="InterPro" id="IPR036890">
    <property type="entry name" value="HATPase_C_sf"/>
</dbReference>
<protein>
    <recommendedName>
        <fullName evidence="2">Histidine kinase/HSP90-like ATPase domain-containing protein</fullName>
    </recommendedName>
</protein>